<evidence type="ECO:0000256" key="2">
    <source>
        <dbReference type="ARBA" id="ARBA00008520"/>
    </source>
</evidence>
<organism evidence="5">
    <name type="scientific">uncultured Pleomorphomonas sp</name>
    <dbReference type="NCBI Taxonomy" id="442121"/>
    <lineage>
        <taxon>Bacteria</taxon>
        <taxon>Pseudomonadati</taxon>
        <taxon>Pseudomonadota</taxon>
        <taxon>Alphaproteobacteria</taxon>
        <taxon>Hyphomicrobiales</taxon>
        <taxon>Pleomorphomonadaceae</taxon>
        <taxon>Pleomorphomonas</taxon>
        <taxon>environmental samples</taxon>
    </lineage>
</organism>
<dbReference type="SUPFAM" id="SSF53850">
    <property type="entry name" value="Periplasmic binding protein-like II"/>
    <property type="match status" value="1"/>
</dbReference>
<keyword evidence="4" id="KW-0732">Signal</keyword>
<dbReference type="InterPro" id="IPR050490">
    <property type="entry name" value="Bact_solute-bd_prot1"/>
</dbReference>
<name>A0A212L151_9HYPH</name>
<dbReference type="InterPro" id="IPR006059">
    <property type="entry name" value="SBP"/>
</dbReference>
<sequence>MSSNFVRKISALACGAAMAAVVPFAAQAADKVITEWDLQTTAGAVKVIRGAADRFEAANPGYKVEDTHILNDAYKTKIKIAFGANEPPCVFSSWGGGPLREYVKAGQVVDLTPYLDSDPAFKDRFLPASFGASTIDGKIYALPAENTAIAVVFYNKELFAKYNVTPPTTWDELLKVIDVFKENGIAPFALANKNKWTGSMFYGYLVDRIGGPEAFANAVQRKDGGSFADPVFVEAGKRLQELVNAGAFQKGYNGLDYDVGGSRRLLYTDKAAMELMGTWEASTIGNENPEFAKKLGFFQFPSVPDGKGDPNNLLGTLGDNYISVSNACPEKDKAVELLKFLTDDTAAAGRLADNRIMPLKDVKTDNPFLTEVYSLVAKAPSVQLWWDQELPPELGELHKDTSQALFGLSKTPEQVAEEFEAAAKAKLQ</sequence>
<dbReference type="PANTHER" id="PTHR43649:SF14">
    <property type="entry name" value="BLR3389 PROTEIN"/>
    <property type="match status" value="1"/>
</dbReference>
<dbReference type="Gene3D" id="3.40.190.10">
    <property type="entry name" value="Periplasmic binding protein-like II"/>
    <property type="match status" value="2"/>
</dbReference>
<feature type="signal peptide" evidence="4">
    <location>
        <begin position="1"/>
        <end position="28"/>
    </location>
</feature>
<gene>
    <name evidence="5" type="ORF">KL86PLE_100077</name>
</gene>
<reference evidence="5" key="1">
    <citation type="submission" date="2016-08" db="EMBL/GenBank/DDBJ databases">
        <authorList>
            <person name="Seilhamer J.J."/>
        </authorList>
    </citation>
    <scope>NUCLEOTIDE SEQUENCE</scope>
    <source>
        <strain evidence="5">86</strain>
    </source>
</reference>
<evidence type="ECO:0000256" key="4">
    <source>
        <dbReference type="SAM" id="SignalP"/>
    </source>
</evidence>
<dbReference type="AlphaFoldDB" id="A0A212L151"/>
<feature type="chain" id="PRO_5012239550" evidence="4">
    <location>
        <begin position="29"/>
        <end position="428"/>
    </location>
</feature>
<evidence type="ECO:0000256" key="1">
    <source>
        <dbReference type="ARBA" id="ARBA00004418"/>
    </source>
</evidence>
<dbReference type="Pfam" id="PF01547">
    <property type="entry name" value="SBP_bac_1"/>
    <property type="match status" value="1"/>
</dbReference>
<evidence type="ECO:0000256" key="3">
    <source>
        <dbReference type="ARBA" id="ARBA00022764"/>
    </source>
</evidence>
<accession>A0A212L151</accession>
<evidence type="ECO:0000313" key="5">
    <source>
        <dbReference type="EMBL" id="SCM71262.1"/>
    </source>
</evidence>
<keyword evidence="3" id="KW-0574">Periplasm</keyword>
<comment type="similarity">
    <text evidence="2">Belongs to the bacterial solute-binding protein 1 family.</text>
</comment>
<dbReference type="RefSeq" id="WP_207765829.1">
    <property type="nucleotide sequence ID" value="NZ_LT608334.1"/>
</dbReference>
<comment type="subcellular location">
    <subcellularLocation>
        <location evidence="1">Periplasm</location>
    </subcellularLocation>
</comment>
<dbReference type="PANTHER" id="PTHR43649">
    <property type="entry name" value="ARABINOSE-BINDING PROTEIN-RELATED"/>
    <property type="match status" value="1"/>
</dbReference>
<protein>
    <submittedName>
        <fullName evidence="5">Extracellular solute-binding protein, family 1</fullName>
    </submittedName>
</protein>
<dbReference type="EMBL" id="FMJD01000002">
    <property type="protein sequence ID" value="SCM71262.1"/>
    <property type="molecule type" value="Genomic_DNA"/>
</dbReference>
<proteinExistence type="inferred from homology"/>
<dbReference type="GO" id="GO:0042597">
    <property type="term" value="C:periplasmic space"/>
    <property type="evidence" value="ECO:0007669"/>
    <property type="project" value="UniProtKB-SubCell"/>
</dbReference>